<feature type="domain" description="Thiolase N-terminal" evidence="6">
    <location>
        <begin position="5"/>
        <end position="251"/>
    </location>
</feature>
<dbReference type="Proteomes" id="UP000610527">
    <property type="component" value="Unassembled WGS sequence"/>
</dbReference>
<dbReference type="InterPro" id="IPR050215">
    <property type="entry name" value="Thiolase-like_sf_Thiolase"/>
</dbReference>
<comment type="similarity">
    <text evidence="1 5">Belongs to the thiolase-like superfamily. Thiolase family.</text>
</comment>
<evidence type="ECO:0000256" key="3">
    <source>
        <dbReference type="ARBA" id="ARBA00023315"/>
    </source>
</evidence>
<evidence type="ECO:0000313" key="8">
    <source>
        <dbReference type="EMBL" id="NUI83406.1"/>
    </source>
</evidence>
<evidence type="ECO:0000256" key="2">
    <source>
        <dbReference type="ARBA" id="ARBA00022679"/>
    </source>
</evidence>
<dbReference type="EMBL" id="JABVEG010000011">
    <property type="protein sequence ID" value="NUI83406.1"/>
    <property type="molecule type" value="Genomic_DNA"/>
</dbReference>
<dbReference type="PANTHER" id="PTHR43853:SF3">
    <property type="entry name" value="ACETYL-COA C-ACETYLTRANSFERASE YHFS-RELATED"/>
    <property type="match status" value="1"/>
</dbReference>
<evidence type="ECO:0000259" key="6">
    <source>
        <dbReference type="Pfam" id="PF00108"/>
    </source>
</evidence>
<comment type="caution">
    <text evidence="8">The sequence shown here is derived from an EMBL/GenBank/DDBJ whole genome shotgun (WGS) entry which is preliminary data.</text>
</comment>
<dbReference type="PANTHER" id="PTHR43853">
    <property type="entry name" value="3-KETOACYL-COA THIOLASE, PEROXISOMAL"/>
    <property type="match status" value="1"/>
</dbReference>
<sequence>MREAVIVWAKRTPFGKYGGILKHLEPEALLVPLFQNIKASFPEIIDQVDDVVLGNVVGNGGNIARKAVLESGLKHTIPGVTVDRQCGSGLESIIYACRMVQCGAGRVYIAGGVESTSRAPWKMKRPQSVYESQLPQFYERASFAPEGQDPSMIEAAENVAQHYNISRQNQDAFAARSHRLATTHFDNGDIQCEILPLKVKGEWLRKDESLKPTLTESRLQRLRPLISNGTVTVGNSCMKNDGAGLALIMDKETAIALGLKYGMVFKDAVTTGVDPTLLGIGPVPAVSQLLKKQQLNIEDIQAIELNEAFSSQVLASINELHACIEKVNQWGGAIATGHPYGASGAALVARLLNLPKWQLGITTMGIGGGMGNAILFEKWNH</sequence>
<reference evidence="8 9" key="1">
    <citation type="submission" date="2020-06" db="EMBL/GenBank/DDBJ databases">
        <title>Staphylococcus borealis sp. nov. -A novel member of the Staphylococcaceae family isolated from skin and blood in humans.</title>
        <authorList>
            <person name="Pain M."/>
            <person name="Wolden R."/>
            <person name="Jaen-Luchoro D."/>
            <person name="Salva-Serra F."/>
            <person name="Iglesias B.P."/>
            <person name="Karlsson R."/>
            <person name="Klingenberg C."/>
            <person name="Cavanagh J.P."/>
        </authorList>
    </citation>
    <scope>NUCLEOTIDE SEQUENCE [LARGE SCALE GENOMIC DNA]</scope>
    <source>
        <strain evidence="8 9">58-22</strain>
    </source>
</reference>
<feature type="domain" description="Thiolase C-terminal" evidence="7">
    <location>
        <begin position="265"/>
        <end position="378"/>
    </location>
</feature>
<proteinExistence type="inferred from homology"/>
<dbReference type="InterPro" id="IPR020616">
    <property type="entry name" value="Thiolase_N"/>
</dbReference>
<name>A0ABX2LP70_9STAP</name>
<keyword evidence="9" id="KW-1185">Reference proteome</keyword>
<evidence type="ECO:0000256" key="4">
    <source>
        <dbReference type="ARBA" id="ARBA00040726"/>
    </source>
</evidence>
<accession>A0ABX2LP70</accession>
<evidence type="ECO:0000313" key="9">
    <source>
        <dbReference type="Proteomes" id="UP000610527"/>
    </source>
</evidence>
<dbReference type="Pfam" id="PF00108">
    <property type="entry name" value="Thiolase_N"/>
    <property type="match status" value="1"/>
</dbReference>
<dbReference type="Gene3D" id="3.40.47.10">
    <property type="match status" value="2"/>
</dbReference>
<evidence type="ECO:0000256" key="1">
    <source>
        <dbReference type="ARBA" id="ARBA00010982"/>
    </source>
</evidence>
<dbReference type="PROSITE" id="PS00737">
    <property type="entry name" value="THIOLASE_2"/>
    <property type="match status" value="1"/>
</dbReference>
<dbReference type="InterPro" id="IPR016039">
    <property type="entry name" value="Thiolase-like"/>
</dbReference>
<dbReference type="NCBIfam" id="TIGR01930">
    <property type="entry name" value="AcCoA-C-Actrans"/>
    <property type="match status" value="1"/>
</dbReference>
<evidence type="ECO:0000256" key="5">
    <source>
        <dbReference type="RuleBase" id="RU003557"/>
    </source>
</evidence>
<keyword evidence="3 5" id="KW-0012">Acyltransferase</keyword>
<evidence type="ECO:0000259" key="7">
    <source>
        <dbReference type="Pfam" id="PF02803"/>
    </source>
</evidence>
<dbReference type="GeneID" id="74187361"/>
<dbReference type="InterPro" id="IPR020613">
    <property type="entry name" value="Thiolase_CS"/>
</dbReference>
<dbReference type="SUPFAM" id="SSF53901">
    <property type="entry name" value="Thiolase-like"/>
    <property type="match status" value="2"/>
</dbReference>
<dbReference type="Pfam" id="PF02803">
    <property type="entry name" value="Thiolase_C"/>
    <property type="match status" value="1"/>
</dbReference>
<dbReference type="InterPro" id="IPR002155">
    <property type="entry name" value="Thiolase"/>
</dbReference>
<organism evidence="8 9">
    <name type="scientific">Staphylococcus borealis</name>
    <dbReference type="NCBI Taxonomy" id="2742203"/>
    <lineage>
        <taxon>Bacteria</taxon>
        <taxon>Bacillati</taxon>
        <taxon>Bacillota</taxon>
        <taxon>Bacilli</taxon>
        <taxon>Bacillales</taxon>
        <taxon>Staphylococcaceae</taxon>
        <taxon>Staphylococcus</taxon>
    </lineage>
</organism>
<dbReference type="CDD" id="cd00751">
    <property type="entry name" value="thiolase"/>
    <property type="match status" value="1"/>
</dbReference>
<gene>
    <name evidence="8" type="ORF">HUN84_11905</name>
</gene>
<keyword evidence="2 5" id="KW-0808">Transferase</keyword>
<dbReference type="PIRSF" id="PIRSF000429">
    <property type="entry name" value="Ac-CoA_Ac_transf"/>
    <property type="match status" value="1"/>
</dbReference>
<protein>
    <recommendedName>
        <fullName evidence="4">Putative acetyl-CoA C-acetyltransferase VraB</fullName>
    </recommendedName>
</protein>
<dbReference type="RefSeq" id="WP_053031364.1">
    <property type="nucleotide sequence ID" value="NZ_CUEE01000015.1"/>
</dbReference>
<dbReference type="InterPro" id="IPR020617">
    <property type="entry name" value="Thiolase_C"/>
</dbReference>